<keyword evidence="3 5" id="KW-0689">Ribosomal protein</keyword>
<comment type="function">
    <text evidence="5">This is one of the proteins that binds to the 5S RNA in the ribosome where it forms part of the central protuberance.</text>
</comment>
<proteinExistence type="inferred from homology"/>
<sequence length="216" mass="23307">MERMNLTAEVRAETGKGVARSLRRKGVIPCVIYRHGQSVPIQINRKELVGFVNASYGQQLLVNLNFSDGTTKLALMKDHQVDHIKGELLHTDFYEVSLLETVRLSVAVLLVGTAVGVKRDGGILQAGLREIEIECLPDAIPAHVELDVTGIEIGHSLHVSDLKVDTGIKVLTDVGELLATVLSTAQLASEQAAGEGAEASKEPEVIKKGKVEDKTK</sequence>
<evidence type="ECO:0000313" key="9">
    <source>
        <dbReference type="EMBL" id="MBV6341645.1"/>
    </source>
</evidence>
<dbReference type="HAMAP" id="MF_01334">
    <property type="entry name" value="Ribosomal_bL25_CTC"/>
    <property type="match status" value="1"/>
</dbReference>
<dbReference type="EMBL" id="JABXWD010000132">
    <property type="protein sequence ID" value="MBV6341645.1"/>
    <property type="molecule type" value="Genomic_DNA"/>
</dbReference>
<feature type="region of interest" description="Disordered" evidence="6">
    <location>
        <begin position="192"/>
        <end position="216"/>
    </location>
</feature>
<dbReference type="PANTHER" id="PTHR33284:SF1">
    <property type="entry name" value="RIBOSOMAL PROTEIN L25_GLN-TRNA SYNTHETASE, ANTI-CODON-BINDING DOMAIN-CONTAINING PROTEIN"/>
    <property type="match status" value="1"/>
</dbReference>
<evidence type="ECO:0000313" key="10">
    <source>
        <dbReference type="Proteomes" id="UP001196980"/>
    </source>
</evidence>
<dbReference type="InterPro" id="IPR001021">
    <property type="entry name" value="Ribosomal_bL25_long"/>
</dbReference>
<accession>A0ABS6RYC5</accession>
<dbReference type="Pfam" id="PF01386">
    <property type="entry name" value="Ribosomal_L25p"/>
    <property type="match status" value="1"/>
</dbReference>
<comment type="similarity">
    <text evidence="5">Belongs to the bacterial ribosomal protein bL25 family. CTC subfamily.</text>
</comment>
<dbReference type="InterPro" id="IPR011035">
    <property type="entry name" value="Ribosomal_bL25/Gln-tRNA_synth"/>
</dbReference>
<evidence type="ECO:0000256" key="1">
    <source>
        <dbReference type="ARBA" id="ARBA00022730"/>
    </source>
</evidence>
<evidence type="ECO:0000256" key="4">
    <source>
        <dbReference type="ARBA" id="ARBA00023274"/>
    </source>
</evidence>
<dbReference type="InterPro" id="IPR020056">
    <property type="entry name" value="Rbsml_bL25/Gln-tRNA_synth_N"/>
</dbReference>
<keyword evidence="1 5" id="KW-0699">rRNA-binding</keyword>
<comment type="caution">
    <text evidence="9">The sequence shown here is derived from an EMBL/GenBank/DDBJ whole genome shotgun (WGS) entry which is preliminary data.</text>
</comment>
<name>A0ABS6RYC5_9BACT</name>
<dbReference type="PANTHER" id="PTHR33284">
    <property type="entry name" value="RIBOSOMAL PROTEIN L25/GLN-TRNA SYNTHETASE, ANTI-CODON-BINDING DOMAIN-CONTAINING PROTEIN"/>
    <property type="match status" value="1"/>
</dbReference>
<dbReference type="Gene3D" id="2.40.240.10">
    <property type="entry name" value="Ribosomal Protein L25, Chain P"/>
    <property type="match status" value="1"/>
</dbReference>
<feature type="compositionally biased region" description="Basic and acidic residues" evidence="6">
    <location>
        <begin position="198"/>
        <end position="216"/>
    </location>
</feature>
<evidence type="ECO:0000259" key="8">
    <source>
        <dbReference type="Pfam" id="PF14693"/>
    </source>
</evidence>
<dbReference type="InterPro" id="IPR020057">
    <property type="entry name" value="Ribosomal_bL25_b-dom"/>
</dbReference>
<dbReference type="Proteomes" id="UP001196980">
    <property type="component" value="Unassembled WGS sequence"/>
</dbReference>
<keyword evidence="4 5" id="KW-0687">Ribonucleoprotein</keyword>
<evidence type="ECO:0000256" key="3">
    <source>
        <dbReference type="ARBA" id="ARBA00022980"/>
    </source>
</evidence>
<organism evidence="9 10">
    <name type="scientific">Candidatus Magnetobacterium casense</name>
    <dbReference type="NCBI Taxonomy" id="1455061"/>
    <lineage>
        <taxon>Bacteria</taxon>
        <taxon>Pseudomonadati</taxon>
        <taxon>Nitrospirota</taxon>
        <taxon>Thermodesulfovibrionia</taxon>
        <taxon>Thermodesulfovibrionales</taxon>
        <taxon>Candidatus Magnetobacteriaceae</taxon>
        <taxon>Candidatus Magnetobacterium</taxon>
    </lineage>
</organism>
<keyword evidence="2 5" id="KW-0694">RNA-binding</keyword>
<dbReference type="NCBIfam" id="TIGR00731">
    <property type="entry name" value="bL25_bact_ctc"/>
    <property type="match status" value="1"/>
</dbReference>
<dbReference type="Gene3D" id="2.170.120.20">
    <property type="entry name" value="Ribosomal protein L25, beta domain"/>
    <property type="match status" value="1"/>
</dbReference>
<reference evidence="9 10" key="1">
    <citation type="journal article" date="2020" name="J Geophys Res Biogeosci">
        <title>Magnetotaxis as an Adaptation to Enable Bacterial Shuttling of Microbial Sulfur and Sulfur Cycling Across Aquatic Oxic#Anoxic Interfaces.</title>
        <authorList>
            <person name="Li J."/>
            <person name="Liu P."/>
            <person name="Wang J."/>
            <person name="Roberts A.P."/>
            <person name="Pan Y."/>
        </authorList>
    </citation>
    <scope>NUCLEOTIDE SEQUENCE [LARGE SCALE GENOMIC DNA]</scope>
    <source>
        <strain evidence="9 10">MYR-1_YQ</strain>
    </source>
</reference>
<dbReference type="SUPFAM" id="SSF50715">
    <property type="entry name" value="Ribosomal protein L25-like"/>
    <property type="match status" value="1"/>
</dbReference>
<comment type="subunit">
    <text evidence="5">Part of the 50S ribosomal subunit; part of the 5S rRNA/L5/L18/L25 subcomplex. Contacts the 5S rRNA. Binds to the 5S rRNA independently of L5 and L18.</text>
</comment>
<protein>
    <recommendedName>
        <fullName evidence="5">Large ribosomal subunit protein bL25</fullName>
    </recommendedName>
    <alternativeName>
        <fullName evidence="5">General stress protein CTC</fullName>
    </alternativeName>
</protein>
<evidence type="ECO:0000256" key="6">
    <source>
        <dbReference type="SAM" id="MobiDB-lite"/>
    </source>
</evidence>
<keyword evidence="10" id="KW-1185">Reference proteome</keyword>
<evidence type="ECO:0000259" key="7">
    <source>
        <dbReference type="Pfam" id="PF01386"/>
    </source>
</evidence>
<dbReference type="CDD" id="cd00495">
    <property type="entry name" value="Ribosomal_L25_TL5_CTC"/>
    <property type="match status" value="1"/>
</dbReference>
<feature type="domain" description="Large ribosomal subunit protein bL25 L25" evidence="7">
    <location>
        <begin position="6"/>
        <end position="93"/>
    </location>
</feature>
<dbReference type="Pfam" id="PF14693">
    <property type="entry name" value="Ribosomal_TL5_C"/>
    <property type="match status" value="1"/>
</dbReference>
<dbReference type="RefSeq" id="WP_218252275.1">
    <property type="nucleotide sequence ID" value="NZ_JABXWD010000132.1"/>
</dbReference>
<dbReference type="InterPro" id="IPR029751">
    <property type="entry name" value="Ribosomal_L25_dom"/>
</dbReference>
<dbReference type="InterPro" id="IPR020930">
    <property type="entry name" value="Ribosomal_uL5_bac-type"/>
</dbReference>
<dbReference type="GO" id="GO:0005840">
    <property type="term" value="C:ribosome"/>
    <property type="evidence" value="ECO:0007669"/>
    <property type="project" value="UniProtKB-KW"/>
</dbReference>
<dbReference type="InterPro" id="IPR037121">
    <property type="entry name" value="Ribosomal_bL25_C"/>
</dbReference>
<gene>
    <name evidence="5" type="primary">rplY</name>
    <name evidence="5" type="synonym">ctc</name>
    <name evidence="9" type="ORF">HWQ67_08605</name>
</gene>
<evidence type="ECO:0000256" key="2">
    <source>
        <dbReference type="ARBA" id="ARBA00022884"/>
    </source>
</evidence>
<evidence type="ECO:0000256" key="5">
    <source>
        <dbReference type="HAMAP-Rule" id="MF_01334"/>
    </source>
</evidence>
<feature type="domain" description="Large ribosomal subunit protein bL25 beta" evidence="8">
    <location>
        <begin position="102"/>
        <end position="183"/>
    </location>
</feature>